<gene>
    <name evidence="2" type="ORF">FBZ90_105168</name>
</gene>
<dbReference type="EMBL" id="VITR01000005">
    <property type="protein sequence ID" value="TWB43355.1"/>
    <property type="molecule type" value="Genomic_DNA"/>
</dbReference>
<reference evidence="2 3" key="1">
    <citation type="submission" date="2019-06" db="EMBL/GenBank/DDBJ databases">
        <title>Genomic Encyclopedia of Type Strains, Phase IV (KMG-V): Genome sequencing to study the core and pangenomes of soil and plant-associated prokaryotes.</title>
        <authorList>
            <person name="Whitman W."/>
        </authorList>
    </citation>
    <scope>NUCLEOTIDE SEQUENCE [LARGE SCALE GENOMIC DNA]</scope>
    <source>
        <strain evidence="2 3">BR 11622</strain>
    </source>
</reference>
<sequence>MKRSVIWSRDALDELIGIARHIAKDNPDAARKVAAVIRATGAALGQRALGRKGRVSGTYEKVVADLPYIIAYTFITRPTGGEALVILRIVHMARDWSPETWPSN</sequence>
<organism evidence="2 3">
    <name type="scientific">Nitrospirillum amazonense</name>
    <dbReference type="NCBI Taxonomy" id="28077"/>
    <lineage>
        <taxon>Bacteria</taxon>
        <taxon>Pseudomonadati</taxon>
        <taxon>Pseudomonadota</taxon>
        <taxon>Alphaproteobacteria</taxon>
        <taxon>Rhodospirillales</taxon>
        <taxon>Azospirillaceae</taxon>
        <taxon>Nitrospirillum</taxon>
    </lineage>
</organism>
<evidence type="ECO:0000313" key="3">
    <source>
        <dbReference type="Proteomes" id="UP000315751"/>
    </source>
</evidence>
<proteinExistence type="predicted"/>
<dbReference type="AlphaFoldDB" id="A0A560HAH6"/>
<accession>A0A560HAH6</accession>
<evidence type="ECO:0000256" key="1">
    <source>
        <dbReference type="ARBA" id="ARBA00022649"/>
    </source>
</evidence>
<dbReference type="Gene3D" id="3.30.2310.20">
    <property type="entry name" value="RelE-like"/>
    <property type="match status" value="1"/>
</dbReference>
<dbReference type="InterPro" id="IPR007712">
    <property type="entry name" value="RelE/ParE_toxin"/>
</dbReference>
<dbReference type="Pfam" id="PF05016">
    <property type="entry name" value="ParE_toxin"/>
    <property type="match status" value="1"/>
</dbReference>
<evidence type="ECO:0000313" key="2">
    <source>
        <dbReference type="EMBL" id="TWB43355.1"/>
    </source>
</evidence>
<dbReference type="OrthoDB" id="595470at2"/>
<name>A0A560HAH6_9PROT</name>
<dbReference type="Proteomes" id="UP000315751">
    <property type="component" value="Unassembled WGS sequence"/>
</dbReference>
<keyword evidence="1" id="KW-1277">Toxin-antitoxin system</keyword>
<dbReference type="InterPro" id="IPR035093">
    <property type="entry name" value="RelE/ParE_toxin_dom_sf"/>
</dbReference>
<protein>
    <submittedName>
        <fullName evidence="2">Plasmid stabilization system protein ParE</fullName>
    </submittedName>
</protein>
<dbReference type="RefSeq" id="WP_145731621.1">
    <property type="nucleotide sequence ID" value="NZ_VITR01000005.1"/>
</dbReference>
<comment type="caution">
    <text evidence="2">The sequence shown here is derived from an EMBL/GenBank/DDBJ whole genome shotgun (WGS) entry which is preliminary data.</text>
</comment>
<keyword evidence="3" id="KW-1185">Reference proteome</keyword>